<feature type="transmembrane region" description="Helical" evidence="4">
    <location>
        <begin position="298"/>
        <end position="320"/>
    </location>
</feature>
<organism evidence="5 6">
    <name type="scientific">Methanobacterium bryantii</name>
    <dbReference type="NCBI Taxonomy" id="2161"/>
    <lineage>
        <taxon>Archaea</taxon>
        <taxon>Methanobacteriati</taxon>
        <taxon>Methanobacteriota</taxon>
        <taxon>Methanomada group</taxon>
        <taxon>Methanobacteria</taxon>
        <taxon>Methanobacteriales</taxon>
        <taxon>Methanobacteriaceae</taxon>
        <taxon>Methanobacterium</taxon>
    </lineage>
</organism>
<comment type="similarity">
    <text evidence="1">Belongs to the glycosyltransferase 2 family.</text>
</comment>
<keyword evidence="4" id="KW-1133">Transmembrane helix</keyword>
<dbReference type="InterPro" id="IPR029044">
    <property type="entry name" value="Nucleotide-diphossugar_trans"/>
</dbReference>
<dbReference type="EMBL" id="LMVM01000023">
    <property type="protein sequence ID" value="PAV04279.1"/>
    <property type="molecule type" value="Genomic_DNA"/>
</dbReference>
<keyword evidence="4" id="KW-0472">Membrane</keyword>
<evidence type="ECO:0000256" key="1">
    <source>
        <dbReference type="ARBA" id="ARBA00006739"/>
    </source>
</evidence>
<dbReference type="SUPFAM" id="SSF53448">
    <property type="entry name" value="Nucleotide-diphospho-sugar transferases"/>
    <property type="match status" value="1"/>
</dbReference>
<dbReference type="AlphaFoldDB" id="A0A2A2H4D8"/>
<dbReference type="Gene3D" id="3.90.550.10">
    <property type="entry name" value="Spore Coat Polysaccharide Biosynthesis Protein SpsA, Chain A"/>
    <property type="match status" value="1"/>
</dbReference>
<dbReference type="CDD" id="cd04186">
    <property type="entry name" value="GT_2_like_c"/>
    <property type="match status" value="1"/>
</dbReference>
<accession>A0A2A2H4D8</accession>
<dbReference type="Proteomes" id="UP000217784">
    <property type="component" value="Unassembled WGS sequence"/>
</dbReference>
<evidence type="ECO:0000256" key="2">
    <source>
        <dbReference type="ARBA" id="ARBA00022676"/>
    </source>
</evidence>
<evidence type="ECO:0000313" key="5">
    <source>
        <dbReference type="EMBL" id="PAV04279.1"/>
    </source>
</evidence>
<sequence>MNEPKVAIVILDWNGWEDTIECLESLYQIRYSNYYVILVDNNSSNESILKIKDYCNGKVNIKSKFFEYNKENKPIGIIEYSKEESESKASEKGLTQNNDHLILIKNDKNYGFAEGNNIGMRYALKTLNADYVLLLNNDTVVDKDFLGKMVNFGEINKNNGIIGPKIYYYDQPNTIWCIGGKIDWKLARGLHIGTNEVDNGQYDKTEEFNYVSGSAFLIKREVMDKIGLMDKKFFLYFEETDLALRASKNGYKSVYAPGAKIWHKVSKSGGGLSKPIGLYYITRNRWLFMKKWAKKSDYAFFIIYQVIGAVVFPVVLSIYYRNWKLFQAYYDGLIKGLGN</sequence>
<proteinExistence type="inferred from homology"/>
<dbReference type="OrthoDB" id="46222at2157"/>
<dbReference type="PANTHER" id="PTHR43179:SF12">
    <property type="entry name" value="GALACTOFURANOSYLTRANSFERASE GLFT2"/>
    <property type="match status" value="1"/>
</dbReference>
<keyword evidence="6" id="KW-1185">Reference proteome</keyword>
<comment type="caution">
    <text evidence="5">The sequence shown here is derived from an EMBL/GenBank/DDBJ whole genome shotgun (WGS) entry which is preliminary data.</text>
</comment>
<keyword evidence="3 5" id="KW-0808">Transferase</keyword>
<gene>
    <name evidence="5" type="ORF">ASJ80_05365</name>
</gene>
<evidence type="ECO:0000256" key="3">
    <source>
        <dbReference type="ARBA" id="ARBA00022679"/>
    </source>
</evidence>
<keyword evidence="4" id="KW-0812">Transmembrane</keyword>
<name>A0A2A2H4D8_METBR</name>
<evidence type="ECO:0000256" key="4">
    <source>
        <dbReference type="SAM" id="Phobius"/>
    </source>
</evidence>
<protein>
    <submittedName>
        <fullName evidence="5">Glycosyl transferase family 2</fullName>
    </submittedName>
</protein>
<keyword evidence="2" id="KW-0328">Glycosyltransferase</keyword>
<dbReference type="RefSeq" id="WP_069585338.1">
    <property type="nucleotide sequence ID" value="NZ_LMVM01000023.1"/>
</dbReference>
<reference evidence="5 6" key="1">
    <citation type="journal article" date="2017" name="BMC Genomics">
        <title>Genomic analysis of methanogenic archaea reveals a shift towards energy conservation.</title>
        <authorList>
            <person name="Gilmore S.P."/>
            <person name="Henske J.K."/>
            <person name="Sexton J.A."/>
            <person name="Solomon K.V."/>
            <person name="Seppala S."/>
            <person name="Yoo J.I."/>
            <person name="Huyett L.M."/>
            <person name="Pressman A."/>
            <person name="Cogan J.Z."/>
            <person name="Kivenson V."/>
            <person name="Peng X."/>
            <person name="Tan Y."/>
            <person name="Valentine D.L."/>
            <person name="O'Malley M.A."/>
        </authorList>
    </citation>
    <scope>NUCLEOTIDE SEQUENCE [LARGE SCALE GENOMIC DNA]</scope>
    <source>
        <strain evidence="5 6">M.o.H.</strain>
    </source>
</reference>
<dbReference type="Pfam" id="PF13641">
    <property type="entry name" value="Glyco_tranf_2_3"/>
    <property type="match status" value="1"/>
</dbReference>
<dbReference type="GO" id="GO:0016757">
    <property type="term" value="F:glycosyltransferase activity"/>
    <property type="evidence" value="ECO:0007669"/>
    <property type="project" value="UniProtKB-KW"/>
</dbReference>
<evidence type="ECO:0000313" key="6">
    <source>
        <dbReference type="Proteomes" id="UP000217784"/>
    </source>
</evidence>
<dbReference type="PANTHER" id="PTHR43179">
    <property type="entry name" value="RHAMNOSYLTRANSFERASE WBBL"/>
    <property type="match status" value="1"/>
</dbReference>